<evidence type="ECO:0000313" key="1">
    <source>
        <dbReference type="EMBL" id="EEY74151.1"/>
    </source>
</evidence>
<reference evidence="1 2" key="1">
    <citation type="submission" date="2009-10" db="EMBL/GenBank/DDBJ databases">
        <authorList>
            <consortium name="Los Alamos National Laboratory (LANL)"/>
            <consortium name="National Microbial Pathogen Data Resource (NMPDR)"/>
            <person name="Saunders E.H."/>
            <person name="Munk A.C."/>
            <person name="Tapia R."/>
            <person name="Green L."/>
            <person name="Rogers Y."/>
            <person name="Detter J.C."/>
            <person name="Bruce D."/>
            <person name="Brettin T.S."/>
            <person name="Colwell R.R."/>
            <person name="Huq A."/>
            <person name="Grim C.J."/>
            <person name="Hasan N.A."/>
            <person name="Bartels D."/>
            <person name="Vonstein V."/>
        </authorList>
    </citation>
    <scope>NUCLEOTIDE SEQUENCE [LARGE SCALE GENOMIC DNA]</scope>
    <source>
        <strain evidence="1 2">CIP 101886</strain>
    </source>
</reference>
<comment type="caution">
    <text evidence="1">The sequence shown here is derived from an EMBL/GenBank/DDBJ whole genome shotgun (WGS) entry which is preliminary data.</text>
</comment>
<proteinExistence type="predicted"/>
<dbReference type="AlphaFoldDB" id="D0I2V1"/>
<protein>
    <submittedName>
        <fullName evidence="1">Uncharacterized protein</fullName>
    </submittedName>
</protein>
<accession>D0I2V1</accession>
<gene>
    <name evidence="1" type="ORF">VHA_000064</name>
</gene>
<dbReference type="EMBL" id="ADAQ01000005">
    <property type="protein sequence ID" value="EEY74151.1"/>
    <property type="molecule type" value="Genomic_DNA"/>
</dbReference>
<organism evidence="1 2">
    <name type="scientific">Grimontia hollisae CIP 101886</name>
    <dbReference type="NCBI Taxonomy" id="675812"/>
    <lineage>
        <taxon>Bacteria</taxon>
        <taxon>Pseudomonadati</taxon>
        <taxon>Pseudomonadota</taxon>
        <taxon>Gammaproteobacteria</taxon>
        <taxon>Vibrionales</taxon>
        <taxon>Vibrionaceae</taxon>
        <taxon>Grimontia</taxon>
    </lineage>
</organism>
<sequence>MASEVPMAASLTACSLWIRRVRMRADNSRKEMMKKAADKK</sequence>
<keyword evidence="2" id="KW-1185">Reference proteome</keyword>
<evidence type="ECO:0000313" key="2">
    <source>
        <dbReference type="Proteomes" id="UP000003604"/>
    </source>
</evidence>
<dbReference type="Proteomes" id="UP000003604">
    <property type="component" value="Unassembled WGS sequence"/>
</dbReference>
<name>D0I2V1_GRIHO</name>